<dbReference type="InterPro" id="IPR057666">
    <property type="entry name" value="DrpA_SLOG"/>
</dbReference>
<accession>A0A955E0W5</accession>
<reference evidence="3" key="2">
    <citation type="journal article" date="2021" name="Microbiome">
        <title>Successional dynamics and alternative stable states in a saline activated sludge microbial community over 9 years.</title>
        <authorList>
            <person name="Wang Y."/>
            <person name="Ye J."/>
            <person name="Ju F."/>
            <person name="Liu L."/>
            <person name="Boyd J.A."/>
            <person name="Deng Y."/>
            <person name="Parks D.H."/>
            <person name="Jiang X."/>
            <person name="Yin X."/>
            <person name="Woodcroft B.J."/>
            <person name="Tyson G.W."/>
            <person name="Hugenholtz P."/>
            <person name="Polz M.F."/>
            <person name="Zhang T."/>
        </authorList>
    </citation>
    <scope>NUCLEOTIDE SEQUENCE</scope>
    <source>
        <strain evidence="3">HKST-UBA80</strain>
    </source>
</reference>
<gene>
    <name evidence="3" type="ORF">KDA10_02890</name>
</gene>
<dbReference type="Pfam" id="PF02481">
    <property type="entry name" value="DNA_processg_A"/>
    <property type="match status" value="1"/>
</dbReference>
<dbReference type="PANTHER" id="PTHR43022:SF1">
    <property type="entry name" value="PROTEIN SMF"/>
    <property type="match status" value="1"/>
</dbReference>
<comment type="similarity">
    <text evidence="1">Belongs to the DprA/Smf family.</text>
</comment>
<name>A0A955E0W5_UNCKA</name>
<evidence type="ECO:0000313" key="4">
    <source>
        <dbReference type="Proteomes" id="UP000714817"/>
    </source>
</evidence>
<dbReference type="Gene3D" id="3.40.50.450">
    <property type="match status" value="1"/>
</dbReference>
<feature type="domain" description="Smf/DprA SLOG" evidence="2">
    <location>
        <begin position="4"/>
        <end position="214"/>
    </location>
</feature>
<organism evidence="3 4">
    <name type="scientific">candidate division WWE3 bacterium</name>
    <dbReference type="NCBI Taxonomy" id="2053526"/>
    <lineage>
        <taxon>Bacteria</taxon>
        <taxon>Katanobacteria</taxon>
    </lineage>
</organism>
<dbReference type="PANTHER" id="PTHR43022">
    <property type="entry name" value="PROTEIN SMF"/>
    <property type="match status" value="1"/>
</dbReference>
<evidence type="ECO:0000259" key="2">
    <source>
        <dbReference type="Pfam" id="PF02481"/>
    </source>
</evidence>
<dbReference type="EMBL" id="JAGQNY010000010">
    <property type="protein sequence ID" value="MCA9302277.1"/>
    <property type="molecule type" value="Genomic_DNA"/>
</dbReference>
<dbReference type="InterPro" id="IPR003488">
    <property type="entry name" value="DprA"/>
</dbReference>
<protein>
    <submittedName>
        <fullName evidence="3">DNA-protecting protein DprA</fullName>
    </submittedName>
</protein>
<proteinExistence type="inferred from homology"/>
<dbReference type="Proteomes" id="UP000714817">
    <property type="component" value="Unassembled WGS sequence"/>
</dbReference>
<comment type="caution">
    <text evidence="3">The sequence shown here is derived from an EMBL/GenBank/DDBJ whole genome shotgun (WGS) entry which is preliminary data.</text>
</comment>
<reference evidence="3" key="1">
    <citation type="submission" date="2020-04" db="EMBL/GenBank/DDBJ databases">
        <authorList>
            <person name="Zhang T."/>
        </authorList>
    </citation>
    <scope>NUCLEOTIDE SEQUENCE</scope>
    <source>
        <strain evidence="3">HKST-UBA80</strain>
    </source>
</reference>
<evidence type="ECO:0000256" key="1">
    <source>
        <dbReference type="ARBA" id="ARBA00006525"/>
    </source>
</evidence>
<dbReference type="AlphaFoldDB" id="A0A955E0W5"/>
<dbReference type="SUPFAM" id="SSF102405">
    <property type="entry name" value="MCP/YpsA-like"/>
    <property type="match status" value="1"/>
</dbReference>
<evidence type="ECO:0000313" key="3">
    <source>
        <dbReference type="EMBL" id="MCA9302277.1"/>
    </source>
</evidence>
<dbReference type="GO" id="GO:0009294">
    <property type="term" value="P:DNA-mediated transformation"/>
    <property type="evidence" value="ECO:0007669"/>
    <property type="project" value="InterPro"/>
</dbReference>
<sequence>MCSFITLGSPFYPQGIRLQKNPPFKLYYIGDLNTAIGNKIISIVGSRKMTKYANMVLERFIPVFVRSGLVVVSGFMHGVDIKAHELVVSSGGRTIAILPCGLDINYPSDFAYLRDAIVKGGGLLLSRFSEGERPQRWMYIKRNELVASISECVLVIEADAGSGTMTTANIALKIKKPVFVIPSSINSPNSSGVVELLQKGAHAVNDPLDILKFFKVAYENTKNVPVEIEGDQLDVFLYLQTKPSNAYALSKGLRLELSSVYIVLHELLARGLVYLDKGKYHAK</sequence>